<protein>
    <submittedName>
        <fullName evidence="1">Uncharacterized protein</fullName>
    </submittedName>
</protein>
<evidence type="ECO:0000313" key="2">
    <source>
        <dbReference type="Proteomes" id="UP000215914"/>
    </source>
</evidence>
<dbReference type="AlphaFoldDB" id="A0A9K3J3S1"/>
<sequence>MVSSLEYSALNTVECLVALESSLCKFIQLLYFNLLLSRLHGCGLCGWDGNFFISLMMFPSSSLRKSSSCYCVGPFTKPNQIIKWAFLCTCMK</sequence>
<proteinExistence type="predicted"/>
<reference evidence="1" key="1">
    <citation type="journal article" date="2017" name="Nature">
        <title>The sunflower genome provides insights into oil metabolism, flowering and Asterid evolution.</title>
        <authorList>
            <person name="Badouin H."/>
            <person name="Gouzy J."/>
            <person name="Grassa C.J."/>
            <person name="Murat F."/>
            <person name="Staton S.E."/>
            <person name="Cottret L."/>
            <person name="Lelandais-Briere C."/>
            <person name="Owens G.L."/>
            <person name="Carrere S."/>
            <person name="Mayjonade B."/>
            <person name="Legrand L."/>
            <person name="Gill N."/>
            <person name="Kane N.C."/>
            <person name="Bowers J.E."/>
            <person name="Hubner S."/>
            <person name="Bellec A."/>
            <person name="Berard A."/>
            <person name="Berges H."/>
            <person name="Blanchet N."/>
            <person name="Boniface M.C."/>
            <person name="Brunel D."/>
            <person name="Catrice O."/>
            <person name="Chaidir N."/>
            <person name="Claudel C."/>
            <person name="Donnadieu C."/>
            <person name="Faraut T."/>
            <person name="Fievet G."/>
            <person name="Helmstetter N."/>
            <person name="King M."/>
            <person name="Knapp S.J."/>
            <person name="Lai Z."/>
            <person name="Le Paslier M.C."/>
            <person name="Lippi Y."/>
            <person name="Lorenzon L."/>
            <person name="Mandel J.R."/>
            <person name="Marage G."/>
            <person name="Marchand G."/>
            <person name="Marquand E."/>
            <person name="Bret-Mestries E."/>
            <person name="Morien E."/>
            <person name="Nambeesan S."/>
            <person name="Nguyen T."/>
            <person name="Pegot-Espagnet P."/>
            <person name="Pouilly N."/>
            <person name="Raftis F."/>
            <person name="Sallet E."/>
            <person name="Schiex T."/>
            <person name="Thomas J."/>
            <person name="Vandecasteele C."/>
            <person name="Vares D."/>
            <person name="Vear F."/>
            <person name="Vautrin S."/>
            <person name="Crespi M."/>
            <person name="Mangin B."/>
            <person name="Burke J.M."/>
            <person name="Salse J."/>
            <person name="Munos S."/>
            <person name="Vincourt P."/>
            <person name="Rieseberg L.H."/>
            <person name="Langlade N.B."/>
        </authorList>
    </citation>
    <scope>NUCLEOTIDE SEQUENCE</scope>
    <source>
        <tissue evidence="1">Leaves</tissue>
    </source>
</reference>
<comment type="caution">
    <text evidence="1">The sequence shown here is derived from an EMBL/GenBank/DDBJ whole genome shotgun (WGS) entry which is preliminary data.</text>
</comment>
<dbReference type="Proteomes" id="UP000215914">
    <property type="component" value="Unassembled WGS sequence"/>
</dbReference>
<accession>A0A9K3J3S1</accession>
<dbReference type="Gramene" id="mRNA:HanXRQr2_Chr05g0231841">
    <property type="protein sequence ID" value="mRNA:HanXRQr2_Chr05g0231841"/>
    <property type="gene ID" value="HanXRQr2_Chr05g0231841"/>
</dbReference>
<gene>
    <name evidence="1" type="ORF">HanXRQr2_Chr05g0231841</name>
</gene>
<evidence type="ECO:0000313" key="1">
    <source>
        <dbReference type="EMBL" id="KAF5807280.1"/>
    </source>
</evidence>
<dbReference type="EMBL" id="MNCJ02000320">
    <property type="protein sequence ID" value="KAF5807280.1"/>
    <property type="molecule type" value="Genomic_DNA"/>
</dbReference>
<keyword evidence="2" id="KW-1185">Reference proteome</keyword>
<organism evidence="1 2">
    <name type="scientific">Helianthus annuus</name>
    <name type="common">Common sunflower</name>
    <dbReference type="NCBI Taxonomy" id="4232"/>
    <lineage>
        <taxon>Eukaryota</taxon>
        <taxon>Viridiplantae</taxon>
        <taxon>Streptophyta</taxon>
        <taxon>Embryophyta</taxon>
        <taxon>Tracheophyta</taxon>
        <taxon>Spermatophyta</taxon>
        <taxon>Magnoliopsida</taxon>
        <taxon>eudicotyledons</taxon>
        <taxon>Gunneridae</taxon>
        <taxon>Pentapetalae</taxon>
        <taxon>asterids</taxon>
        <taxon>campanulids</taxon>
        <taxon>Asterales</taxon>
        <taxon>Asteraceae</taxon>
        <taxon>Asteroideae</taxon>
        <taxon>Heliantheae alliance</taxon>
        <taxon>Heliantheae</taxon>
        <taxon>Helianthus</taxon>
    </lineage>
</organism>
<name>A0A9K3J3S1_HELAN</name>
<reference evidence="1" key="2">
    <citation type="submission" date="2020-06" db="EMBL/GenBank/DDBJ databases">
        <title>Helianthus annuus Genome sequencing and assembly Release 2.</title>
        <authorList>
            <person name="Gouzy J."/>
            <person name="Langlade N."/>
            <person name="Munos S."/>
        </authorList>
    </citation>
    <scope>NUCLEOTIDE SEQUENCE</scope>
    <source>
        <tissue evidence="1">Leaves</tissue>
    </source>
</reference>